<keyword evidence="1" id="KW-0723">Serine/threonine-protein kinase</keyword>
<evidence type="ECO:0000313" key="8">
    <source>
        <dbReference type="Proteomes" id="UP000794436"/>
    </source>
</evidence>
<dbReference type="AlphaFoldDB" id="A0A8K1FDC8"/>
<evidence type="ECO:0000256" key="1">
    <source>
        <dbReference type="ARBA" id="ARBA00022527"/>
    </source>
</evidence>
<dbReference type="GO" id="GO:0004674">
    <property type="term" value="F:protein serine/threonine kinase activity"/>
    <property type="evidence" value="ECO:0007669"/>
    <property type="project" value="UniProtKB-KW"/>
</dbReference>
<evidence type="ECO:0000259" key="6">
    <source>
        <dbReference type="PROSITE" id="PS50011"/>
    </source>
</evidence>
<organism evidence="7 8">
    <name type="scientific">Pythium oligandrum</name>
    <name type="common">Mycoparasitic fungus</name>
    <dbReference type="NCBI Taxonomy" id="41045"/>
    <lineage>
        <taxon>Eukaryota</taxon>
        <taxon>Sar</taxon>
        <taxon>Stramenopiles</taxon>
        <taxon>Oomycota</taxon>
        <taxon>Peronosporomycetes</taxon>
        <taxon>Pythiales</taxon>
        <taxon>Pythiaceae</taxon>
        <taxon>Pythium</taxon>
    </lineage>
</organism>
<evidence type="ECO:0000313" key="7">
    <source>
        <dbReference type="EMBL" id="TMW58186.1"/>
    </source>
</evidence>
<comment type="caution">
    <text evidence="7">The sequence shown here is derived from an EMBL/GenBank/DDBJ whole genome shotgun (WGS) entry which is preliminary data.</text>
</comment>
<dbReference type="PANTHER" id="PTHR24345:SF91">
    <property type="entry name" value="SERINE_THREONINE-PROTEIN KINASE PLK4"/>
    <property type="match status" value="1"/>
</dbReference>
<gene>
    <name evidence="7" type="ORF">Poli38472_011774</name>
</gene>
<sequence length="331" mass="36919">MTNAWLLPPGSRLASARVLRRLYERPTASVYLCEDRVTTELLVVKHARPRESSDAGYGSARRVVVDLHGDAPPMELFMAEDTIEQECKVAHQLQDGGGHPNVVRYLDICAPSPATSEHKLPTAQEHFLVMEYCANGDLFTMLERQDDSRFDETTALYFFHQIVQGLQHLHQMGIAHRDISLENVLLDAQWQAKLCDFALSTSTDQDCRECVGKLHYMAPEVLDGLSYDPVKADMWSLGILLFIMMTGSPLFHISAPSDPAWSALQRVGITGILTKWGLREQFSPVVIDLLTGMLRISPSQRIQSLEEILDRLPALPTGSVHISQAVEGQVS</sequence>
<keyword evidence="3" id="KW-0547">Nucleotide-binding</keyword>
<dbReference type="SUPFAM" id="SSF56112">
    <property type="entry name" value="Protein kinase-like (PK-like)"/>
    <property type="match status" value="1"/>
</dbReference>
<keyword evidence="5" id="KW-0067">ATP-binding</keyword>
<dbReference type="Gene3D" id="1.10.510.10">
    <property type="entry name" value="Transferase(Phosphotransferase) domain 1"/>
    <property type="match status" value="1"/>
</dbReference>
<dbReference type="EMBL" id="SPLM01000112">
    <property type="protein sequence ID" value="TMW58186.1"/>
    <property type="molecule type" value="Genomic_DNA"/>
</dbReference>
<feature type="domain" description="Protein kinase" evidence="6">
    <location>
        <begin position="16"/>
        <end position="315"/>
    </location>
</feature>
<reference evidence="7" key="1">
    <citation type="submission" date="2019-03" db="EMBL/GenBank/DDBJ databases">
        <title>Long read genome sequence of the mycoparasitic Pythium oligandrum ATCC 38472 isolated from sugarbeet rhizosphere.</title>
        <authorList>
            <person name="Gaulin E."/>
        </authorList>
    </citation>
    <scope>NUCLEOTIDE SEQUENCE</scope>
    <source>
        <strain evidence="7">ATCC 38472_TT</strain>
    </source>
</reference>
<protein>
    <recommendedName>
        <fullName evidence="6">Protein kinase domain-containing protein</fullName>
    </recommendedName>
</protein>
<evidence type="ECO:0000256" key="3">
    <source>
        <dbReference type="ARBA" id="ARBA00022741"/>
    </source>
</evidence>
<dbReference type="OrthoDB" id="125413at2759"/>
<accession>A0A8K1FDC8</accession>
<dbReference type="Proteomes" id="UP000794436">
    <property type="component" value="Unassembled WGS sequence"/>
</dbReference>
<keyword evidence="8" id="KW-1185">Reference proteome</keyword>
<keyword evidence="4" id="KW-0418">Kinase</keyword>
<keyword evidence="2" id="KW-0808">Transferase</keyword>
<evidence type="ECO:0000256" key="2">
    <source>
        <dbReference type="ARBA" id="ARBA00022679"/>
    </source>
</evidence>
<proteinExistence type="predicted"/>
<dbReference type="GO" id="GO:0005524">
    <property type="term" value="F:ATP binding"/>
    <property type="evidence" value="ECO:0007669"/>
    <property type="project" value="UniProtKB-KW"/>
</dbReference>
<dbReference type="InterPro" id="IPR000719">
    <property type="entry name" value="Prot_kinase_dom"/>
</dbReference>
<evidence type="ECO:0000256" key="5">
    <source>
        <dbReference type="ARBA" id="ARBA00022840"/>
    </source>
</evidence>
<dbReference type="InterPro" id="IPR011009">
    <property type="entry name" value="Kinase-like_dom_sf"/>
</dbReference>
<evidence type="ECO:0000256" key="4">
    <source>
        <dbReference type="ARBA" id="ARBA00022777"/>
    </source>
</evidence>
<dbReference type="PANTHER" id="PTHR24345">
    <property type="entry name" value="SERINE/THREONINE-PROTEIN KINASE PLK"/>
    <property type="match status" value="1"/>
</dbReference>
<dbReference type="PROSITE" id="PS50011">
    <property type="entry name" value="PROTEIN_KINASE_DOM"/>
    <property type="match status" value="1"/>
</dbReference>
<dbReference type="GO" id="GO:0005634">
    <property type="term" value="C:nucleus"/>
    <property type="evidence" value="ECO:0007669"/>
    <property type="project" value="TreeGrafter"/>
</dbReference>
<name>A0A8K1FDC8_PYTOL</name>
<dbReference type="Pfam" id="PF00069">
    <property type="entry name" value="Pkinase"/>
    <property type="match status" value="1"/>
</dbReference>